<proteinExistence type="predicted"/>
<sequence>MTSFTIIGTGSMAGAIGAILAGGGSAVAHVAHGEVGSVPLTGDVVILAVPYPAVDEIIAAYDEQLQGKTVVDITNPLNFETFDSLVVPAGSSAAAQIQAKLPGSTVLKAFNTTFAATLGSKQIGGLATTVLIAGDDADAKSALAAAVTAGGVDAIDAGSLARAHELEAIGFLQLTLAVGEKLPWTGGFAVAS</sequence>
<dbReference type="Gene3D" id="3.40.50.720">
    <property type="entry name" value="NAD(P)-binding Rossmann-like Domain"/>
    <property type="match status" value="1"/>
</dbReference>
<accession>A0A1J5Q1I7</accession>
<dbReference type="AlphaFoldDB" id="A0A1J5Q1I7"/>
<protein>
    <recommendedName>
        <fullName evidence="2">Pyrroline-5-carboxylate reductase catalytic N-terminal domain-containing protein</fullName>
    </recommendedName>
</protein>
<feature type="domain" description="Pyrroline-5-carboxylate reductase catalytic N-terminal" evidence="2">
    <location>
        <begin position="42"/>
        <end position="76"/>
    </location>
</feature>
<keyword evidence="1" id="KW-0560">Oxidoreductase</keyword>
<name>A0A1J5Q1I7_9ZZZZ</name>
<dbReference type="GO" id="GO:0016491">
    <property type="term" value="F:oxidoreductase activity"/>
    <property type="evidence" value="ECO:0007669"/>
    <property type="project" value="UniProtKB-KW"/>
</dbReference>
<organism evidence="3">
    <name type="scientific">mine drainage metagenome</name>
    <dbReference type="NCBI Taxonomy" id="410659"/>
    <lineage>
        <taxon>unclassified sequences</taxon>
        <taxon>metagenomes</taxon>
        <taxon>ecological metagenomes</taxon>
    </lineage>
</organism>
<evidence type="ECO:0000256" key="1">
    <source>
        <dbReference type="ARBA" id="ARBA00023002"/>
    </source>
</evidence>
<dbReference type="SUPFAM" id="SSF51735">
    <property type="entry name" value="NAD(P)-binding Rossmann-fold domains"/>
    <property type="match status" value="1"/>
</dbReference>
<evidence type="ECO:0000259" key="2">
    <source>
        <dbReference type="Pfam" id="PF03807"/>
    </source>
</evidence>
<reference evidence="3" key="1">
    <citation type="submission" date="2016-10" db="EMBL/GenBank/DDBJ databases">
        <title>Sequence of Gallionella enrichment culture.</title>
        <authorList>
            <person name="Poehlein A."/>
            <person name="Muehling M."/>
            <person name="Daniel R."/>
        </authorList>
    </citation>
    <scope>NUCLEOTIDE SEQUENCE</scope>
</reference>
<gene>
    <name evidence="3" type="ORF">GALL_444800</name>
</gene>
<dbReference type="PANTHER" id="PTHR14239:SF10">
    <property type="entry name" value="REDUCTASE"/>
    <property type="match status" value="1"/>
</dbReference>
<evidence type="ECO:0000313" key="3">
    <source>
        <dbReference type="EMBL" id="OIQ73879.1"/>
    </source>
</evidence>
<comment type="caution">
    <text evidence="3">The sequence shown here is derived from an EMBL/GenBank/DDBJ whole genome shotgun (WGS) entry which is preliminary data.</text>
</comment>
<dbReference type="InterPro" id="IPR028939">
    <property type="entry name" value="P5C_Rdtase_cat_N"/>
</dbReference>
<dbReference type="PANTHER" id="PTHR14239">
    <property type="entry name" value="DUDULIN-RELATED"/>
    <property type="match status" value="1"/>
</dbReference>
<dbReference type="Pfam" id="PF03807">
    <property type="entry name" value="F420_oxidored"/>
    <property type="match status" value="1"/>
</dbReference>
<dbReference type="EMBL" id="MLJW01002705">
    <property type="protein sequence ID" value="OIQ73879.1"/>
    <property type="molecule type" value="Genomic_DNA"/>
</dbReference>
<dbReference type="InterPro" id="IPR051267">
    <property type="entry name" value="STEAP_metalloreductase"/>
</dbReference>
<dbReference type="InterPro" id="IPR036291">
    <property type="entry name" value="NAD(P)-bd_dom_sf"/>
</dbReference>